<keyword evidence="2" id="KW-1133">Transmembrane helix</keyword>
<proteinExistence type="predicted"/>
<evidence type="ECO:0000259" key="3">
    <source>
        <dbReference type="Pfam" id="PF13464"/>
    </source>
</evidence>
<evidence type="ECO:0000256" key="1">
    <source>
        <dbReference type="SAM" id="MobiDB-lite"/>
    </source>
</evidence>
<dbReference type="PANTHER" id="PTHR34475">
    <property type="match status" value="1"/>
</dbReference>
<feature type="compositionally biased region" description="Polar residues" evidence="1">
    <location>
        <begin position="152"/>
        <end position="182"/>
    </location>
</feature>
<gene>
    <name evidence="4" type="ORF">I8748_18960</name>
</gene>
<feature type="region of interest" description="Disordered" evidence="1">
    <location>
        <begin position="150"/>
        <end position="182"/>
    </location>
</feature>
<dbReference type="InterPro" id="IPR010982">
    <property type="entry name" value="Lambda_DNA-bd_dom_sf"/>
</dbReference>
<dbReference type="SUPFAM" id="SSF47413">
    <property type="entry name" value="lambda repressor-like DNA-binding domains"/>
    <property type="match status" value="1"/>
</dbReference>
<name>A0A8J7HVX3_9NOST</name>
<dbReference type="Pfam" id="PF13413">
    <property type="entry name" value="HTH_25"/>
    <property type="match status" value="1"/>
</dbReference>
<evidence type="ECO:0000256" key="2">
    <source>
        <dbReference type="SAM" id="Phobius"/>
    </source>
</evidence>
<comment type="caution">
    <text evidence="4">The sequence shown here is derived from an EMBL/GenBank/DDBJ whole genome shotgun (WGS) entry which is preliminary data.</text>
</comment>
<evidence type="ECO:0000313" key="5">
    <source>
        <dbReference type="Proteomes" id="UP000632766"/>
    </source>
</evidence>
<feature type="domain" description="Cytoskeleton protein RodZ-like C-terminal" evidence="3">
    <location>
        <begin position="193"/>
        <end position="260"/>
    </location>
</feature>
<dbReference type="RefSeq" id="WP_198126092.1">
    <property type="nucleotide sequence ID" value="NZ_JAECZC010000038.1"/>
</dbReference>
<dbReference type="GO" id="GO:0003677">
    <property type="term" value="F:DNA binding"/>
    <property type="evidence" value="ECO:0007669"/>
    <property type="project" value="InterPro"/>
</dbReference>
<dbReference type="Proteomes" id="UP000632766">
    <property type="component" value="Unassembled WGS sequence"/>
</dbReference>
<evidence type="ECO:0000313" key="4">
    <source>
        <dbReference type="EMBL" id="MBH8564242.1"/>
    </source>
</evidence>
<sequence length="271" mass="29724">MKWLKRKDSEQPKVSIEQLREEKLSELGAQLSAARQERGLSLDEMVLLTKIPRRLLQAIEEGNLNELPEPIYIQGLIRQFADALGFNGVELASNFPVASGSAISQPAGKIRFMSQLRPLHLYLLYIFVIVCSVSSLSQLLNNADLKANNNASKPEQQTSLKTEPNQSQSSAKAQPISDTFSSTKDNQSLQISVTLKASSWIRVVADGKTAFEGVLPEGTHRIWKAQEQLTVKTDNAGGVMMSVNQEKAKQMGEPGKVEEVKIAAKPQPGGN</sequence>
<accession>A0A8J7HVX3</accession>
<dbReference type="InterPro" id="IPR050400">
    <property type="entry name" value="Bact_Cytoskel_RodZ"/>
</dbReference>
<keyword evidence="2" id="KW-0812">Transmembrane</keyword>
<dbReference type="Gene3D" id="1.10.260.40">
    <property type="entry name" value="lambda repressor-like DNA-binding domains"/>
    <property type="match status" value="1"/>
</dbReference>
<dbReference type="InterPro" id="IPR025194">
    <property type="entry name" value="RodZ-like_C"/>
</dbReference>
<dbReference type="EMBL" id="JAECZC010000038">
    <property type="protein sequence ID" value="MBH8564242.1"/>
    <property type="molecule type" value="Genomic_DNA"/>
</dbReference>
<dbReference type="PANTHER" id="PTHR34475:SF1">
    <property type="entry name" value="CYTOSKELETON PROTEIN RODZ"/>
    <property type="match status" value="1"/>
</dbReference>
<keyword evidence="2" id="KW-0472">Membrane</keyword>
<reference evidence="4 5" key="1">
    <citation type="journal article" date="2021" name="Int. J. Syst. Evol. Microbiol.">
        <title>Amazonocrinis nigriterrae gen. nov., sp. nov., Atlanticothrix silvestris gen. nov., sp. nov. and Dendronalium phyllosphericum gen. nov., sp. nov., nostocacean cyanobacteria from Brazilian environments.</title>
        <authorList>
            <person name="Alvarenga D.O."/>
            <person name="Andreote A.P.D."/>
            <person name="Branco L.H.Z."/>
            <person name="Delbaje E."/>
            <person name="Cruz R.B."/>
            <person name="Varani A.M."/>
            <person name="Fiore M.F."/>
        </authorList>
    </citation>
    <scope>NUCLEOTIDE SEQUENCE [LARGE SCALE GENOMIC DNA]</scope>
    <source>
        <strain evidence="4 5">CENA67</strain>
    </source>
</reference>
<keyword evidence="5" id="KW-1185">Reference proteome</keyword>
<feature type="transmembrane region" description="Helical" evidence="2">
    <location>
        <begin position="119"/>
        <end position="140"/>
    </location>
</feature>
<protein>
    <submittedName>
        <fullName evidence="4">Helix-turn-helix domain-containing protein</fullName>
    </submittedName>
</protein>
<dbReference type="AlphaFoldDB" id="A0A8J7HVX3"/>
<dbReference type="Pfam" id="PF13464">
    <property type="entry name" value="RodZ_C"/>
    <property type="match status" value="1"/>
</dbReference>
<organism evidence="4 5">
    <name type="scientific">Amazonocrinis nigriterrae CENA67</name>
    <dbReference type="NCBI Taxonomy" id="2794033"/>
    <lineage>
        <taxon>Bacteria</taxon>
        <taxon>Bacillati</taxon>
        <taxon>Cyanobacteriota</taxon>
        <taxon>Cyanophyceae</taxon>
        <taxon>Nostocales</taxon>
        <taxon>Nostocaceae</taxon>
        <taxon>Amazonocrinis</taxon>
        <taxon>Amazonocrinis nigriterrae</taxon>
    </lineage>
</organism>